<dbReference type="InterPro" id="IPR029028">
    <property type="entry name" value="Alpha/beta_knot_MTases"/>
</dbReference>
<dbReference type="GO" id="GO:0070039">
    <property type="term" value="F:rRNA (guanosine-2'-O-)-methyltransferase activity"/>
    <property type="evidence" value="ECO:0007669"/>
    <property type="project" value="UniProtKB-UniRule"/>
</dbReference>
<evidence type="ECO:0000259" key="7">
    <source>
        <dbReference type="SMART" id="SM00967"/>
    </source>
</evidence>
<comment type="function">
    <text evidence="6">Specifically methylates the ribose of guanosine 2251 in 23S rRNA.</text>
</comment>
<dbReference type="Gene3D" id="3.40.1280.10">
    <property type="match status" value="1"/>
</dbReference>
<dbReference type="GO" id="GO:0005829">
    <property type="term" value="C:cytosol"/>
    <property type="evidence" value="ECO:0007669"/>
    <property type="project" value="TreeGrafter"/>
</dbReference>
<comment type="catalytic activity">
    <reaction evidence="6">
        <text>guanosine(2251) in 23S rRNA + S-adenosyl-L-methionine = 2'-O-methylguanosine(2251) in 23S rRNA + S-adenosyl-L-homocysteine + H(+)</text>
        <dbReference type="Rhea" id="RHEA:24140"/>
        <dbReference type="Rhea" id="RHEA-COMP:10239"/>
        <dbReference type="Rhea" id="RHEA-COMP:10241"/>
        <dbReference type="ChEBI" id="CHEBI:15378"/>
        <dbReference type="ChEBI" id="CHEBI:57856"/>
        <dbReference type="ChEBI" id="CHEBI:59789"/>
        <dbReference type="ChEBI" id="CHEBI:74269"/>
        <dbReference type="ChEBI" id="CHEBI:74445"/>
        <dbReference type="EC" id="2.1.1.185"/>
    </reaction>
</comment>
<dbReference type="InterPro" id="IPR001537">
    <property type="entry name" value="SpoU_MeTrfase"/>
</dbReference>
<gene>
    <name evidence="6" type="primary">rlmB</name>
    <name evidence="8" type="ORF">BN873_20032</name>
</gene>
<dbReference type="InterPro" id="IPR029026">
    <property type="entry name" value="tRNA_m1G_MTases_N"/>
</dbReference>
<evidence type="ECO:0000256" key="5">
    <source>
        <dbReference type="ARBA" id="ARBA00022691"/>
    </source>
</evidence>
<keyword evidence="1 6" id="KW-0963">Cytoplasm</keyword>
<dbReference type="FunFam" id="3.40.1280.10:FF:000008">
    <property type="entry name" value="Group 3 RNA methyltransferase TrmH"/>
    <property type="match status" value="1"/>
</dbReference>
<evidence type="ECO:0000256" key="3">
    <source>
        <dbReference type="ARBA" id="ARBA00022603"/>
    </source>
</evidence>
<dbReference type="AlphaFoldDB" id="W6MC55"/>
<keyword evidence="9" id="KW-1185">Reference proteome</keyword>
<evidence type="ECO:0000313" key="9">
    <source>
        <dbReference type="Proteomes" id="UP000035760"/>
    </source>
</evidence>
<dbReference type="InterPro" id="IPR004441">
    <property type="entry name" value="rRNA_MeTrfase_TrmH"/>
</dbReference>
<comment type="caution">
    <text evidence="8">The sequence shown here is derived from an EMBL/GenBank/DDBJ whole genome shotgun (WGS) entry which is preliminary data.</text>
</comment>
<dbReference type="Pfam" id="PF00588">
    <property type="entry name" value="SpoU_methylase"/>
    <property type="match status" value="1"/>
</dbReference>
<evidence type="ECO:0000256" key="4">
    <source>
        <dbReference type="ARBA" id="ARBA00022679"/>
    </source>
</evidence>
<reference evidence="8" key="1">
    <citation type="submission" date="2013-07" db="EMBL/GenBank/DDBJ databases">
        <authorList>
            <person name="McIlroy S."/>
        </authorList>
    </citation>
    <scope>NUCLEOTIDE SEQUENCE [LARGE SCALE GENOMIC DNA]</scope>
    <source>
        <strain evidence="8">Run_A_D11</strain>
    </source>
</reference>
<dbReference type="EMBL" id="CBTJ020000025">
    <property type="protein sequence ID" value="CDI01708.1"/>
    <property type="molecule type" value="Genomic_DNA"/>
</dbReference>
<dbReference type="NCBIfam" id="TIGR00186">
    <property type="entry name" value="rRNA_methyl_3"/>
    <property type="match status" value="1"/>
</dbReference>
<name>W6MC55_9GAMM</name>
<comment type="subcellular location">
    <subcellularLocation>
        <location evidence="6">Cytoplasm</location>
    </subcellularLocation>
</comment>
<protein>
    <recommendedName>
        <fullName evidence="6">23S rRNA (guanosine-2'-O-)-methyltransferase RlmB</fullName>
        <ecNumber evidence="6">2.1.1.185</ecNumber>
    </recommendedName>
    <alternativeName>
        <fullName evidence="6">23S rRNA (guanosine2251 2'-O)-methyltransferase</fullName>
    </alternativeName>
    <alternativeName>
        <fullName evidence="6">23S rRNA Gm2251 2'-O-methyltransferase</fullName>
    </alternativeName>
</protein>
<dbReference type="SUPFAM" id="SSF75217">
    <property type="entry name" value="alpha/beta knot"/>
    <property type="match status" value="1"/>
</dbReference>
<dbReference type="Pfam" id="PF08032">
    <property type="entry name" value="SpoU_sub_bind"/>
    <property type="match status" value="1"/>
</dbReference>
<feature type="binding site" evidence="6">
    <location>
        <position position="202"/>
    </location>
    <ligand>
        <name>S-adenosyl-L-methionine</name>
        <dbReference type="ChEBI" id="CHEBI:59789"/>
    </ligand>
</feature>
<dbReference type="STRING" id="1400863.BN873_20032"/>
<evidence type="ECO:0000256" key="1">
    <source>
        <dbReference type="ARBA" id="ARBA00022490"/>
    </source>
</evidence>
<dbReference type="PANTHER" id="PTHR46429:SF1">
    <property type="entry name" value="23S RRNA (GUANOSINE-2'-O-)-METHYLTRANSFERASE RLMB"/>
    <property type="match status" value="1"/>
</dbReference>
<evidence type="ECO:0000256" key="2">
    <source>
        <dbReference type="ARBA" id="ARBA00022552"/>
    </source>
</evidence>
<dbReference type="SUPFAM" id="SSF55315">
    <property type="entry name" value="L30e-like"/>
    <property type="match status" value="1"/>
</dbReference>
<dbReference type="HAMAP" id="MF_01887">
    <property type="entry name" value="23SrRNA_methyltr_B"/>
    <property type="match status" value="1"/>
</dbReference>
<dbReference type="Proteomes" id="UP000035760">
    <property type="component" value="Unassembled WGS sequence"/>
</dbReference>
<keyword evidence="2 6" id="KW-0698">rRNA processing</keyword>
<dbReference type="Gene3D" id="3.30.1330.30">
    <property type="match status" value="1"/>
</dbReference>
<evidence type="ECO:0000256" key="6">
    <source>
        <dbReference type="HAMAP-Rule" id="MF_01887"/>
    </source>
</evidence>
<feature type="binding site" evidence="6">
    <location>
        <position position="232"/>
    </location>
    <ligand>
        <name>S-adenosyl-L-methionine</name>
        <dbReference type="ChEBI" id="CHEBI:59789"/>
    </ligand>
</feature>
<organism evidence="8 9">
    <name type="scientific">Candidatus Competibacter denitrificans Run_A_D11</name>
    <dbReference type="NCBI Taxonomy" id="1400863"/>
    <lineage>
        <taxon>Bacteria</taxon>
        <taxon>Pseudomonadati</taxon>
        <taxon>Pseudomonadota</taxon>
        <taxon>Gammaproteobacteria</taxon>
        <taxon>Candidatus Competibacteraceae</taxon>
        <taxon>Candidatus Competibacter</taxon>
    </lineage>
</organism>
<comment type="similarity">
    <text evidence="6">Belongs to the class IV-like SAM-binding methyltransferase superfamily. RNA methyltransferase TrmH family. RlmB subfamily.</text>
</comment>
<feature type="domain" description="RNA 2-O ribose methyltransferase substrate binding" evidence="7">
    <location>
        <begin position="8"/>
        <end position="84"/>
    </location>
</feature>
<keyword evidence="3 6" id="KW-0489">Methyltransferase</keyword>
<dbReference type="InterPro" id="IPR024915">
    <property type="entry name" value="23S_rRNA_MeTrfase_RlmB"/>
</dbReference>
<proteinExistence type="inferred from homology"/>
<sequence>MNTVLEESIHGIHAVAAALKYEPEQLSGVWVERQRRDGRLQTLLEQAMGLGIAVHYTERSELDRLSGGARHQGIVARLAGRRPALTEDDLADLLAGVAGSALLLVLDGVQDPHNLGACLRSAAAAGAHAVLVPADRAVGLNATVRKVACGAADIVPFVQVVNLARVLRDLRERGIWVIGAAGEAETSLYTVDFTVPTAIVLGAEEKGLRRLTRELCDHLVQIPMAAGGIKSLNVSVAAGIFLFEARRQRAFSA</sequence>
<dbReference type="PANTHER" id="PTHR46429">
    <property type="entry name" value="23S RRNA (GUANOSINE-2'-O-)-METHYLTRANSFERASE RLMB"/>
    <property type="match status" value="1"/>
</dbReference>
<dbReference type="InterPro" id="IPR029064">
    <property type="entry name" value="Ribosomal_eL30-like_sf"/>
</dbReference>
<keyword evidence="5 6" id="KW-0949">S-adenosyl-L-methionine</keyword>
<evidence type="ECO:0000313" key="8">
    <source>
        <dbReference type="EMBL" id="CDI01708.1"/>
    </source>
</evidence>
<accession>W6MC55</accession>
<reference evidence="8" key="2">
    <citation type="submission" date="2014-03" db="EMBL/GenBank/DDBJ databases">
        <title>Candidatus Competibacter-lineage genomes retrieved from metagenomes reveal functional metabolic diversity.</title>
        <authorList>
            <person name="McIlroy S.J."/>
            <person name="Albertsen M."/>
            <person name="Andresen E.K."/>
            <person name="Saunders A.M."/>
            <person name="Kristiansen R."/>
            <person name="Stokholm-Bjerregaard M."/>
            <person name="Nielsen K.L."/>
            <person name="Nielsen P.H."/>
        </authorList>
    </citation>
    <scope>NUCLEOTIDE SEQUENCE</scope>
    <source>
        <strain evidence="8">Run_A_D11</strain>
    </source>
</reference>
<dbReference type="InterPro" id="IPR013123">
    <property type="entry name" value="SpoU_subst-bd"/>
</dbReference>
<keyword evidence="4 6" id="KW-0808">Transferase</keyword>
<dbReference type="CDD" id="cd18103">
    <property type="entry name" value="SpoU-like_RlmB"/>
    <property type="match status" value="1"/>
</dbReference>
<dbReference type="SMART" id="SM00967">
    <property type="entry name" value="SpoU_sub_bind"/>
    <property type="match status" value="1"/>
</dbReference>
<dbReference type="GO" id="GO:0003723">
    <property type="term" value="F:RNA binding"/>
    <property type="evidence" value="ECO:0007669"/>
    <property type="project" value="InterPro"/>
</dbReference>
<dbReference type="EC" id="2.1.1.185" evidence="6"/>
<feature type="binding site" evidence="6">
    <location>
        <position position="222"/>
    </location>
    <ligand>
        <name>S-adenosyl-L-methionine</name>
        <dbReference type="ChEBI" id="CHEBI:59789"/>
    </ligand>
</feature>